<evidence type="ECO:0000313" key="5">
    <source>
        <dbReference type="EMBL" id="ESL04519.1"/>
    </source>
</evidence>
<dbReference type="InterPro" id="IPR003790">
    <property type="entry name" value="GHL10"/>
</dbReference>
<reference evidence="5 6" key="1">
    <citation type="submission" date="2013-06" db="EMBL/GenBank/DDBJ databases">
        <authorList>
            <person name="Weinstock G."/>
            <person name="Sodergren E."/>
            <person name="Clifton S."/>
            <person name="Fulton L."/>
            <person name="Fulton B."/>
            <person name="Courtney L."/>
            <person name="Fronick C."/>
            <person name="Harrison M."/>
            <person name="Strong C."/>
            <person name="Farmer C."/>
            <person name="Delahaunty K."/>
            <person name="Markovic C."/>
            <person name="Hall O."/>
            <person name="Minx P."/>
            <person name="Tomlinson C."/>
            <person name="Mitreva M."/>
            <person name="Nelson J."/>
            <person name="Hou S."/>
            <person name="Wollam A."/>
            <person name="Pepin K.H."/>
            <person name="Johnson M."/>
            <person name="Bhonagiri V."/>
            <person name="Nash W.E."/>
            <person name="Warren W."/>
            <person name="Chinwalla A."/>
            <person name="Mardis E.R."/>
            <person name="Wilson R.K."/>
        </authorList>
    </citation>
    <scope>NUCLEOTIDE SEQUENCE [LARGE SCALE GENOMIC DNA]</scope>
    <source>
        <strain evidence="5 6">ATCC 51271</strain>
    </source>
</reference>
<feature type="transmembrane region" description="Helical" evidence="3">
    <location>
        <begin position="21"/>
        <end position="38"/>
    </location>
</feature>
<proteinExistence type="predicted"/>
<feature type="domain" description="Glycosyl hydrolase-like 10" evidence="4">
    <location>
        <begin position="195"/>
        <end position="498"/>
    </location>
</feature>
<comment type="caution">
    <text evidence="5">The sequence shown here is derived from an EMBL/GenBank/DDBJ whole genome shotgun (WGS) entry which is preliminary data.</text>
</comment>
<dbReference type="PANTHER" id="PTHR43405">
    <property type="entry name" value="GLYCOSYL HYDROLASE DIGH"/>
    <property type="match status" value="1"/>
</dbReference>
<evidence type="ECO:0000256" key="1">
    <source>
        <dbReference type="ARBA" id="ARBA00022729"/>
    </source>
</evidence>
<keyword evidence="6" id="KW-1185">Reference proteome</keyword>
<gene>
    <name evidence="5" type="ORF">GCWU0000282_000233</name>
</gene>
<dbReference type="HOGENOM" id="CLU_019247_0_0_9"/>
<dbReference type="InterPro" id="IPR017853">
    <property type="entry name" value="GH"/>
</dbReference>
<dbReference type="AlphaFoldDB" id="V2XQP2"/>
<keyword evidence="3" id="KW-0472">Membrane</keyword>
<name>V2XQP2_9FIRM</name>
<evidence type="ECO:0000256" key="3">
    <source>
        <dbReference type="SAM" id="Phobius"/>
    </source>
</evidence>
<dbReference type="Proteomes" id="UP000018227">
    <property type="component" value="Unassembled WGS sequence"/>
</dbReference>
<keyword evidence="3" id="KW-0812">Transmembrane</keyword>
<organism evidence="5 6">
    <name type="scientific">Catonella morbi ATCC 51271</name>
    <dbReference type="NCBI Taxonomy" id="592026"/>
    <lineage>
        <taxon>Bacteria</taxon>
        <taxon>Bacillati</taxon>
        <taxon>Bacillota</taxon>
        <taxon>Clostridia</taxon>
        <taxon>Lachnospirales</taxon>
        <taxon>Lachnospiraceae</taxon>
        <taxon>Catonella</taxon>
    </lineage>
</organism>
<feature type="region of interest" description="Disordered" evidence="2">
    <location>
        <begin position="145"/>
        <end position="191"/>
    </location>
</feature>
<dbReference type="Gene3D" id="3.20.20.80">
    <property type="entry name" value="Glycosidases"/>
    <property type="match status" value="1"/>
</dbReference>
<dbReference type="eggNOG" id="COG1649">
    <property type="taxonomic scope" value="Bacteria"/>
</dbReference>
<dbReference type="InterPro" id="IPR052177">
    <property type="entry name" value="Divisome_Glycosyl_Hydrolase"/>
</dbReference>
<keyword evidence="1" id="KW-0732">Signal</keyword>
<sequence>MIIIQQVDRRAVLNKNIFKRFFIMFIIFQLFLGVFNNYDIYAKDNTEPIIKCSVYKDVNNGKIKLKMNVTDNKAIKSVKYALGNHRITFFKNSFYSKKIKNVSVTSTKNISTTLTVKQNTVYTIYAIDKTGNSTIKKVRIKMKVNNESSDSQNDNNNTGTENNNSNNNNKNNNANNSNKNNNANNANNTAPGTNEVRAVWITFLEFSSKGYTVNSFTNQITEMFDKIAASGMNEIYVHVRPFSDAMYRSVYFPWSKYASGKQGVDPGFDPLAIMVNAAHTRNLKLHAYINPYRVCAEADFGSLAVNSPAYKWLNDDDEENDRNVLKFGKMYYYNPSSDDVINLINNGVAEIVKNYDVDGVIFDDYFYPTLGSNYSSKFDSEEYADYKLNTANPMSIVDWRRDNINKMVKTVYATVKSSGKNRTFGISPAGNLTNLRANDKYYVDIDRWGRETGFVDYIAPQQYWGFEHSICPFEDNVSKWMAVVTNPNVKLYVALPMHLAQAQETSEWKNNHDILGRMVTSLRNKSLSGFSIYRYHYITPDYLKKNGAMDEYINLVNVVKSK</sequence>
<evidence type="ECO:0000256" key="2">
    <source>
        <dbReference type="SAM" id="MobiDB-lite"/>
    </source>
</evidence>
<keyword evidence="3" id="KW-1133">Transmembrane helix</keyword>
<dbReference type="EMBL" id="ACIL03000003">
    <property type="protein sequence ID" value="ESL04519.1"/>
    <property type="molecule type" value="Genomic_DNA"/>
</dbReference>
<dbReference type="Pfam" id="PF02638">
    <property type="entry name" value="GHL10"/>
    <property type="match status" value="1"/>
</dbReference>
<dbReference type="SUPFAM" id="SSF51445">
    <property type="entry name" value="(Trans)glycosidases"/>
    <property type="match status" value="1"/>
</dbReference>
<dbReference type="STRING" id="592026.GCWU0000282_000233"/>
<dbReference type="PANTHER" id="PTHR43405:SF1">
    <property type="entry name" value="GLYCOSYL HYDROLASE DIGH"/>
    <property type="match status" value="1"/>
</dbReference>
<evidence type="ECO:0000313" key="6">
    <source>
        <dbReference type="Proteomes" id="UP000018227"/>
    </source>
</evidence>
<accession>V2XQP2</accession>
<evidence type="ECO:0000259" key="4">
    <source>
        <dbReference type="Pfam" id="PF02638"/>
    </source>
</evidence>
<protein>
    <recommendedName>
        <fullName evidence="4">Glycosyl hydrolase-like 10 domain-containing protein</fullName>
    </recommendedName>
</protein>